<dbReference type="AlphaFoldDB" id="A0A2L0F9E1"/>
<dbReference type="RefSeq" id="WP_104986098.1">
    <property type="nucleotide sequence ID" value="NZ_CP012673.1"/>
</dbReference>
<evidence type="ECO:0000313" key="2">
    <source>
        <dbReference type="EMBL" id="AUX48206.1"/>
    </source>
</evidence>
<sequence length="577" mass="63123">MTQAANEIQLLLTPYDDAEQVLKDGLPTNAVGAAAQLDERRNKGNQALEFWQETVDPDDLEEQRWGVIAPEGPRGDRLIALIQPLIDARREAQGGHPVMIFRVPSQMSPEQAARWRKQHFDVNAELARDLPRYQLILGDLHEVPLALQQYQSTDGFVGRLCFREDREYEAYVDKVLRWEKARAEAAGNVKFFTVHDGTAATTMGYRSLTQPAIARLAKYEIAAEDLGDQSAPSASELLEVVKRPEPTVLFTISHGAGAPRGGWKSEGDQRDRQGALSFGFDKLSGGDLGDHPFLPGGIWFMLACYGAGTPDVSAYRHWLERLKQSGQFSGPAHTVLAGLPPSGQRPFIARLPQAVLANPNGPLAVMAHIDLAWTYSFEERDTGKAVARTSKFVDCVRATVEPHRIGSSFRELLKAALLTNAEIGTLYDKAESEGAAHAQDAARLGHLWMLRQDLTGYILLGDPAVRLPAARRRLQRAAVSKAEARAHEVGSQESQGSKESQAQSKTAAPSFAAQPRSVDALKLPPDMDVDDVERAIGKLLSGSSLKAVATEHDIEPKKLSELKEIYRAAGRAALGTK</sequence>
<organism evidence="2 3">
    <name type="scientific">Sorangium cellulosum</name>
    <name type="common">Polyangium cellulosum</name>
    <dbReference type="NCBI Taxonomy" id="56"/>
    <lineage>
        <taxon>Bacteria</taxon>
        <taxon>Pseudomonadati</taxon>
        <taxon>Myxococcota</taxon>
        <taxon>Polyangia</taxon>
        <taxon>Polyangiales</taxon>
        <taxon>Polyangiaceae</taxon>
        <taxon>Sorangium</taxon>
    </lineage>
</organism>
<reference evidence="2 3" key="1">
    <citation type="submission" date="2015-09" db="EMBL/GenBank/DDBJ databases">
        <title>Sorangium comparison.</title>
        <authorList>
            <person name="Zaburannyi N."/>
            <person name="Bunk B."/>
            <person name="Overmann J."/>
            <person name="Mueller R."/>
        </authorList>
    </citation>
    <scope>NUCLEOTIDE SEQUENCE [LARGE SCALE GENOMIC DNA]</scope>
    <source>
        <strain evidence="2 3">So ce26</strain>
    </source>
</reference>
<evidence type="ECO:0008006" key="4">
    <source>
        <dbReference type="Google" id="ProtNLM"/>
    </source>
</evidence>
<feature type="compositionally biased region" description="Low complexity" evidence="1">
    <location>
        <begin position="491"/>
        <end position="505"/>
    </location>
</feature>
<feature type="region of interest" description="Disordered" evidence="1">
    <location>
        <begin position="483"/>
        <end position="525"/>
    </location>
</feature>
<proteinExistence type="predicted"/>
<evidence type="ECO:0000313" key="3">
    <source>
        <dbReference type="Proteomes" id="UP000238348"/>
    </source>
</evidence>
<accession>A0A2L0F9E1</accession>
<protein>
    <recommendedName>
        <fullName evidence="4">Gingipain domain-containing protein</fullName>
    </recommendedName>
</protein>
<gene>
    <name evidence="2" type="ORF">SOCE26_097370</name>
</gene>
<dbReference type="OrthoDB" id="3078209at2"/>
<name>A0A2L0F9E1_SORCE</name>
<evidence type="ECO:0000256" key="1">
    <source>
        <dbReference type="SAM" id="MobiDB-lite"/>
    </source>
</evidence>
<dbReference type="Proteomes" id="UP000238348">
    <property type="component" value="Chromosome"/>
</dbReference>
<dbReference type="EMBL" id="CP012673">
    <property type="protein sequence ID" value="AUX48206.1"/>
    <property type="molecule type" value="Genomic_DNA"/>
</dbReference>